<proteinExistence type="predicted"/>
<dbReference type="EMBL" id="CP017634">
    <property type="protein sequence ID" value="ATW27069.1"/>
    <property type="molecule type" value="Genomic_DNA"/>
</dbReference>
<dbReference type="OrthoDB" id="9780944at2"/>
<accession>A0A3G1KXH3</accession>
<dbReference type="AlphaFoldDB" id="A0A3G1KXH3"/>
<protein>
    <submittedName>
        <fullName evidence="1">Quinate 5-dehydrogenase</fullName>
    </submittedName>
</protein>
<dbReference type="KEGG" id="fwa:DCMF_21960"/>
<keyword evidence="2" id="KW-1185">Reference proteome</keyword>
<reference evidence="1 2" key="1">
    <citation type="submission" date="2016-10" db="EMBL/GenBank/DDBJ databases">
        <title>Complete Genome Sequence of Peptococcaceae strain DCMF.</title>
        <authorList>
            <person name="Edwards R.J."/>
            <person name="Holland S.I."/>
            <person name="Deshpande N.P."/>
            <person name="Wong Y.K."/>
            <person name="Ertan H."/>
            <person name="Manefield M."/>
            <person name="Russell T.L."/>
            <person name="Lee M.J."/>
        </authorList>
    </citation>
    <scope>NUCLEOTIDE SEQUENCE [LARGE SCALE GENOMIC DNA]</scope>
    <source>
        <strain evidence="1 2">DCMF</strain>
    </source>
</reference>
<dbReference type="RefSeq" id="WP_148136405.1">
    <property type="nucleotide sequence ID" value="NZ_CP017634.1"/>
</dbReference>
<evidence type="ECO:0000313" key="2">
    <source>
        <dbReference type="Proteomes" id="UP000323521"/>
    </source>
</evidence>
<dbReference type="Proteomes" id="UP000323521">
    <property type="component" value="Chromosome"/>
</dbReference>
<gene>
    <name evidence="1" type="ORF">DCMF_21960</name>
</gene>
<organism evidence="1 2">
    <name type="scientific">Formimonas warabiya</name>
    <dbReference type="NCBI Taxonomy" id="1761012"/>
    <lineage>
        <taxon>Bacteria</taxon>
        <taxon>Bacillati</taxon>
        <taxon>Bacillota</taxon>
        <taxon>Clostridia</taxon>
        <taxon>Eubacteriales</taxon>
        <taxon>Peptococcaceae</taxon>
        <taxon>Candidatus Formimonas</taxon>
    </lineage>
</organism>
<evidence type="ECO:0000313" key="1">
    <source>
        <dbReference type="EMBL" id="ATW27069.1"/>
    </source>
</evidence>
<sequence length="305" mass="33891">MKRVVSVSLGSSKRNHTVRVDILGEEFSVERIGTDGDVKKAMEMIASLDGKVNAIGLGGTDLYIYAGGRRYTFKESLRLKNCAPHTPVVDGSSLKNTLERRVIEYLQKEKGFSFAGTNVLMVSAVDRFGMAEALHESGAHLVFGDLIFGLGIPVPLYSLKALSRVARIVAPIIVNLPIKYLYPTGAKQDISSPKFERYYQEAQIIAGDFHFIKKHMPPLLKGKTILTNTVTPADVEDLRRRQVKLLITTTPELEGRSFGTNVMEGVLVSLAEKDPDQLTAQDYEKLLDQIGFNPRVEYLQDQKYA</sequence>
<name>A0A3G1KXH3_FORW1</name>